<dbReference type="InterPro" id="IPR027328">
    <property type="entry name" value="MAPRE"/>
</dbReference>
<dbReference type="PROSITE" id="PS50021">
    <property type="entry name" value="CH"/>
    <property type="match status" value="1"/>
</dbReference>
<evidence type="ECO:0000256" key="8">
    <source>
        <dbReference type="ARBA" id="ARBA00022776"/>
    </source>
</evidence>
<keyword evidence="7" id="KW-0493">Microtubule</keyword>
<dbReference type="OrthoDB" id="2119228at2759"/>
<keyword evidence="10" id="KW-0131">Cell cycle</keyword>
<keyword evidence="13" id="KW-1185">Reference proteome</keyword>
<dbReference type="Pfam" id="PF03271">
    <property type="entry name" value="EB1"/>
    <property type="match status" value="1"/>
</dbReference>
<feature type="region of interest" description="Disordered" evidence="11">
    <location>
        <begin position="139"/>
        <end position="187"/>
    </location>
</feature>
<feature type="compositionally biased region" description="Low complexity" evidence="11">
    <location>
        <begin position="165"/>
        <end position="187"/>
    </location>
</feature>
<dbReference type="FunFam" id="1.20.5.1430:FF:000001">
    <property type="entry name" value="microtubule-associated protein RP/EB family member 1"/>
    <property type="match status" value="1"/>
</dbReference>
<dbReference type="InterPro" id="IPR036133">
    <property type="entry name" value="EB1_C_sf"/>
</dbReference>
<dbReference type="SUPFAM" id="SSF47576">
    <property type="entry name" value="Calponin-homology domain, CH-domain"/>
    <property type="match status" value="1"/>
</dbReference>
<evidence type="ECO:0000256" key="5">
    <source>
        <dbReference type="ARBA" id="ARBA00022490"/>
    </source>
</evidence>
<dbReference type="InterPro" id="IPR036872">
    <property type="entry name" value="CH_dom_sf"/>
</dbReference>
<accession>A0A7D9DZC1</accession>
<evidence type="ECO:0000256" key="6">
    <source>
        <dbReference type="ARBA" id="ARBA00022618"/>
    </source>
</evidence>
<evidence type="ECO:0000256" key="4">
    <source>
        <dbReference type="ARBA" id="ARBA00019567"/>
    </source>
</evidence>
<dbReference type="GO" id="GO:0051010">
    <property type="term" value="F:microtubule plus-end binding"/>
    <property type="evidence" value="ECO:0007669"/>
    <property type="project" value="UniProtKB-ARBA"/>
</dbReference>
<comment type="similarity">
    <text evidence="3">Belongs to the MAPRE family.</text>
</comment>
<dbReference type="InterPro" id="IPR004953">
    <property type="entry name" value="EB1_C"/>
</dbReference>
<gene>
    <name evidence="12" type="ORF">PACLA_8A009584</name>
</gene>
<evidence type="ECO:0000256" key="7">
    <source>
        <dbReference type="ARBA" id="ARBA00022701"/>
    </source>
</evidence>
<keyword evidence="8" id="KW-0498">Mitosis</keyword>
<proteinExistence type="inferred from homology"/>
<dbReference type="SUPFAM" id="SSF140612">
    <property type="entry name" value="EB1 dimerisation domain-like"/>
    <property type="match status" value="1"/>
</dbReference>
<dbReference type="GO" id="GO:0005813">
    <property type="term" value="C:centrosome"/>
    <property type="evidence" value="ECO:0007669"/>
    <property type="project" value="UniProtKB-SubCell"/>
</dbReference>
<keyword evidence="9" id="KW-0206">Cytoskeleton</keyword>
<dbReference type="Proteomes" id="UP001152795">
    <property type="component" value="Unassembled WGS sequence"/>
</dbReference>
<dbReference type="GO" id="GO:0000922">
    <property type="term" value="C:spindle pole"/>
    <property type="evidence" value="ECO:0007669"/>
    <property type="project" value="UniProtKB-SubCell"/>
</dbReference>
<evidence type="ECO:0000256" key="3">
    <source>
        <dbReference type="ARBA" id="ARBA00010729"/>
    </source>
</evidence>
<dbReference type="PANTHER" id="PTHR10623">
    <property type="entry name" value="MICROTUBULE-ASSOCIATED PROTEIN RP/EB FAMILY MEMBER"/>
    <property type="match status" value="1"/>
</dbReference>
<dbReference type="AlphaFoldDB" id="A0A7D9DZC1"/>
<dbReference type="FunFam" id="1.10.418.10:FF:000007">
    <property type="entry name" value="Microtubule-associated protein, RP/EB family, member 2"/>
    <property type="match status" value="1"/>
</dbReference>
<dbReference type="PROSITE" id="PS51230">
    <property type="entry name" value="EB1_C"/>
    <property type="match status" value="1"/>
</dbReference>
<dbReference type="Gene3D" id="1.10.418.10">
    <property type="entry name" value="Calponin-like domain"/>
    <property type="match status" value="1"/>
</dbReference>
<feature type="compositionally biased region" description="Acidic residues" evidence="11">
    <location>
        <begin position="258"/>
        <end position="272"/>
    </location>
</feature>
<keyword evidence="5" id="KW-0963">Cytoplasm</keyword>
<evidence type="ECO:0000256" key="11">
    <source>
        <dbReference type="SAM" id="MobiDB-lite"/>
    </source>
</evidence>
<evidence type="ECO:0000256" key="2">
    <source>
        <dbReference type="ARBA" id="ARBA00004647"/>
    </source>
</evidence>
<feature type="region of interest" description="Disordered" evidence="11">
    <location>
        <begin position="251"/>
        <end position="272"/>
    </location>
</feature>
<dbReference type="Pfam" id="PF00307">
    <property type="entry name" value="CH"/>
    <property type="match status" value="1"/>
</dbReference>
<organism evidence="12 13">
    <name type="scientific">Paramuricea clavata</name>
    <name type="common">Red gorgonian</name>
    <name type="synonym">Violescent sea-whip</name>
    <dbReference type="NCBI Taxonomy" id="317549"/>
    <lineage>
        <taxon>Eukaryota</taxon>
        <taxon>Metazoa</taxon>
        <taxon>Cnidaria</taxon>
        <taxon>Anthozoa</taxon>
        <taxon>Octocorallia</taxon>
        <taxon>Malacalcyonacea</taxon>
        <taxon>Plexauridae</taxon>
        <taxon>Paramuricea</taxon>
    </lineage>
</organism>
<comment type="subcellular location">
    <subcellularLocation>
        <location evidence="1">Cytoplasm</location>
        <location evidence="1">Cytoskeleton</location>
        <location evidence="1">Microtubule organizing center</location>
        <location evidence="1">Centrosome</location>
    </subcellularLocation>
    <subcellularLocation>
        <location evidence="2">Cytoplasm</location>
        <location evidence="2">Cytoskeleton</location>
        <location evidence="2">Spindle pole</location>
    </subcellularLocation>
</comment>
<evidence type="ECO:0000256" key="9">
    <source>
        <dbReference type="ARBA" id="ARBA00023212"/>
    </source>
</evidence>
<dbReference type="Gene3D" id="1.20.5.1430">
    <property type="match status" value="1"/>
</dbReference>
<protein>
    <recommendedName>
        <fullName evidence="4">Microtubule-associated protein RP/EB family member 1</fullName>
    </recommendedName>
</protein>
<dbReference type="EMBL" id="CACRXK020002954">
    <property type="protein sequence ID" value="CAB3996827.1"/>
    <property type="molecule type" value="Genomic_DNA"/>
</dbReference>
<reference evidence="12" key="1">
    <citation type="submission" date="2020-04" db="EMBL/GenBank/DDBJ databases">
        <authorList>
            <person name="Alioto T."/>
            <person name="Alioto T."/>
            <person name="Gomez Garrido J."/>
        </authorList>
    </citation>
    <scope>NUCLEOTIDE SEQUENCE</scope>
    <source>
        <strain evidence="12">A484AB</strain>
    </source>
</reference>
<name>A0A7D9DZC1_PARCT</name>
<evidence type="ECO:0000313" key="12">
    <source>
        <dbReference type="EMBL" id="CAB3996827.1"/>
    </source>
</evidence>
<evidence type="ECO:0000256" key="1">
    <source>
        <dbReference type="ARBA" id="ARBA00004300"/>
    </source>
</evidence>
<dbReference type="GO" id="GO:0005874">
    <property type="term" value="C:microtubule"/>
    <property type="evidence" value="ECO:0007669"/>
    <property type="project" value="UniProtKB-KW"/>
</dbReference>
<evidence type="ECO:0000313" key="13">
    <source>
        <dbReference type="Proteomes" id="UP001152795"/>
    </source>
</evidence>
<sequence length="272" mass="30325">MAVNVHLTSCTSDNLSRHDMLGWVNTQLQVNYTKIEQLCTGAAYCQFMDMLFANCMPLKRVKFNTNLEHEYIQNWKLLQTAFKKASVDKTIPVDKLVKGKFQDNFEFAQWFKKFFDANYDLGIEYDPVGARGGVVVNAGGKPSNISSRKPGNVPSVGSRKPVAGASRVSNVSSTRTTTTQKTSTTNAAATQEIKELSEQVAELSLTVDGLEKERDFYFGKLRDIEVICQDGGGEENPVLKKILEVLYATEDGFVQPEAGDEPEPEPEEQEEY</sequence>
<dbReference type="GO" id="GO:0051301">
    <property type="term" value="P:cell division"/>
    <property type="evidence" value="ECO:0007669"/>
    <property type="project" value="UniProtKB-KW"/>
</dbReference>
<evidence type="ECO:0000256" key="10">
    <source>
        <dbReference type="ARBA" id="ARBA00023306"/>
    </source>
</evidence>
<dbReference type="InterPro" id="IPR001715">
    <property type="entry name" value="CH_dom"/>
</dbReference>
<keyword evidence="6" id="KW-0132">Cell division</keyword>
<comment type="caution">
    <text evidence="12">The sequence shown here is derived from an EMBL/GenBank/DDBJ whole genome shotgun (WGS) entry which is preliminary data.</text>
</comment>